<dbReference type="OrthoDB" id="31234at2157"/>
<dbReference type="RefSeq" id="WP_188602227.1">
    <property type="nucleotide sequence ID" value="NZ_AP026830.1"/>
</dbReference>
<reference evidence="6" key="2">
    <citation type="submission" date="2020-09" db="EMBL/GenBank/DDBJ databases">
        <authorList>
            <person name="Sun Q."/>
            <person name="Ohkuma M."/>
        </authorList>
    </citation>
    <scope>NUCLEOTIDE SEQUENCE</scope>
    <source>
        <strain evidence="6">JCM 11219</strain>
    </source>
</reference>
<evidence type="ECO:0000313" key="8">
    <source>
        <dbReference type="Proteomes" id="UP001060771"/>
    </source>
</evidence>
<dbReference type="GeneID" id="76206773"/>
<dbReference type="GO" id="GO:0005840">
    <property type="term" value="C:ribosome"/>
    <property type="evidence" value="ECO:0007669"/>
    <property type="project" value="UniProtKB-KW"/>
</dbReference>
<accession>A0A830EC08</accession>
<dbReference type="AlphaFoldDB" id="A0A830EC08"/>
<evidence type="ECO:0000256" key="3">
    <source>
        <dbReference type="ARBA" id="ARBA00023274"/>
    </source>
</evidence>
<dbReference type="InterPro" id="IPR036388">
    <property type="entry name" value="WH-like_DNA-bd_sf"/>
</dbReference>
<sequence length="116" mass="12876">MGGKKKPTLSQLAKKQDKQQPAPAKPAAKGRKTTAEERQTAKASLVEPKLLSDVEKEVTKWEYVTPYLVANRFNTKISVAYQILRTLAGKGTLVLVSKGHRTEVYTTPERLRQIAA</sequence>
<proteinExistence type="inferred from homology"/>
<reference evidence="6" key="1">
    <citation type="journal article" date="2014" name="Int. J. Syst. Evol. Microbiol.">
        <title>Complete genome sequence of Corynebacterium casei LMG S-19264T (=DSM 44701T), isolated from a smear-ripened cheese.</title>
        <authorList>
            <consortium name="US DOE Joint Genome Institute (JGI-PGF)"/>
            <person name="Walter F."/>
            <person name="Albersmeier A."/>
            <person name="Kalinowski J."/>
            <person name="Ruckert C."/>
        </authorList>
    </citation>
    <scope>NUCLEOTIDE SEQUENCE</scope>
    <source>
        <strain evidence="6">JCM 11219</strain>
    </source>
</reference>
<evidence type="ECO:0000313" key="6">
    <source>
        <dbReference type="EMBL" id="GGI67673.1"/>
    </source>
</evidence>
<keyword evidence="8" id="KW-1185">Reference proteome</keyword>
<evidence type="ECO:0000256" key="1">
    <source>
        <dbReference type="ARBA" id="ARBA00009106"/>
    </source>
</evidence>
<protein>
    <submittedName>
        <fullName evidence="6">30S ribosomal protein S25e</fullName>
    </submittedName>
</protein>
<evidence type="ECO:0000256" key="2">
    <source>
        <dbReference type="ARBA" id="ARBA00022980"/>
    </source>
</evidence>
<evidence type="ECO:0000313" key="5">
    <source>
        <dbReference type="EMBL" id="BDR92135.1"/>
    </source>
</evidence>
<reference evidence="8" key="3">
    <citation type="submission" date="2022-09" db="EMBL/GenBank/DDBJ databases">
        <title>Complete genome sequence of Vulcanisaeta souniana.</title>
        <authorList>
            <person name="Kato S."/>
            <person name="Itoh T."/>
            <person name="Ohkuma M."/>
        </authorList>
    </citation>
    <scope>NUCLEOTIDE SEQUENCE [LARGE SCALE GENOMIC DNA]</scope>
    <source>
        <strain evidence="8">JCM 11219</strain>
    </source>
</reference>
<dbReference type="Proteomes" id="UP000657075">
    <property type="component" value="Unassembled WGS sequence"/>
</dbReference>
<reference evidence="5" key="4">
    <citation type="journal article" date="2023" name="Microbiol. Resour. Announc.">
        <title>Complete Genome Sequence of Vulcanisaeta souniana Strain IC-059, a Hyperthermophilic Archaeon Isolated from Hot Spring Water in Japan.</title>
        <authorList>
            <person name="Kato S."/>
            <person name="Itoh T."/>
            <person name="Wu L."/>
            <person name="Ma J."/>
            <person name="Ohkuma M."/>
        </authorList>
    </citation>
    <scope>NUCLEOTIDE SEQUENCE</scope>
    <source>
        <strain evidence="5">JCM 11219</strain>
    </source>
</reference>
<keyword evidence="3" id="KW-0687">Ribonucleoprotein</keyword>
<evidence type="ECO:0000313" key="7">
    <source>
        <dbReference type="Proteomes" id="UP000657075"/>
    </source>
</evidence>
<dbReference type="GO" id="GO:1990904">
    <property type="term" value="C:ribonucleoprotein complex"/>
    <property type="evidence" value="ECO:0007669"/>
    <property type="project" value="UniProtKB-KW"/>
</dbReference>
<dbReference type="InterPro" id="IPR004977">
    <property type="entry name" value="Ribosomal_eS25"/>
</dbReference>
<feature type="region of interest" description="Disordered" evidence="4">
    <location>
        <begin position="1"/>
        <end position="45"/>
    </location>
</feature>
<evidence type="ECO:0000256" key="4">
    <source>
        <dbReference type="SAM" id="MobiDB-lite"/>
    </source>
</evidence>
<dbReference type="EMBL" id="BMNM01000001">
    <property type="protein sequence ID" value="GGI67673.1"/>
    <property type="molecule type" value="Genomic_DNA"/>
</dbReference>
<dbReference type="Proteomes" id="UP001060771">
    <property type="component" value="Chromosome"/>
</dbReference>
<dbReference type="EMBL" id="AP026830">
    <property type="protein sequence ID" value="BDR92135.1"/>
    <property type="molecule type" value="Genomic_DNA"/>
</dbReference>
<organism evidence="6 7">
    <name type="scientific">Vulcanisaeta souniana JCM 11219</name>
    <dbReference type="NCBI Taxonomy" id="1293586"/>
    <lineage>
        <taxon>Archaea</taxon>
        <taxon>Thermoproteota</taxon>
        <taxon>Thermoprotei</taxon>
        <taxon>Thermoproteales</taxon>
        <taxon>Thermoproteaceae</taxon>
        <taxon>Vulcanisaeta</taxon>
    </lineage>
</organism>
<keyword evidence="2 6" id="KW-0689">Ribosomal protein</keyword>
<name>A0A830EC08_9CREN</name>
<dbReference type="Pfam" id="PF03297">
    <property type="entry name" value="Ribosomal_S25"/>
    <property type="match status" value="1"/>
</dbReference>
<comment type="similarity">
    <text evidence="1">Belongs to the eukaryotic ribosomal protein eS25 family.</text>
</comment>
<gene>
    <name evidence="6" type="ORF">GCM10007112_00800</name>
    <name evidence="5" type="ORF">Vsou_12280</name>
</gene>
<dbReference type="Gene3D" id="1.10.10.10">
    <property type="entry name" value="Winged helix-like DNA-binding domain superfamily/Winged helix DNA-binding domain"/>
    <property type="match status" value="1"/>
</dbReference>